<reference evidence="1 2" key="1">
    <citation type="submission" date="2021-06" db="EMBL/GenBank/DDBJ databases">
        <authorList>
            <person name="Kallberg Y."/>
            <person name="Tangrot J."/>
            <person name="Rosling A."/>
        </authorList>
    </citation>
    <scope>NUCLEOTIDE SEQUENCE [LARGE SCALE GENOMIC DNA]</scope>
    <source>
        <strain evidence="1 2">120-4 pot B 10/14</strain>
    </source>
</reference>
<organism evidence="1 2">
    <name type="scientific">Gigaspora margarita</name>
    <dbReference type="NCBI Taxonomy" id="4874"/>
    <lineage>
        <taxon>Eukaryota</taxon>
        <taxon>Fungi</taxon>
        <taxon>Fungi incertae sedis</taxon>
        <taxon>Mucoromycota</taxon>
        <taxon>Glomeromycotina</taxon>
        <taxon>Glomeromycetes</taxon>
        <taxon>Diversisporales</taxon>
        <taxon>Gigasporaceae</taxon>
        <taxon>Gigaspora</taxon>
    </lineage>
</organism>
<dbReference type="Proteomes" id="UP000789901">
    <property type="component" value="Unassembled WGS sequence"/>
</dbReference>
<evidence type="ECO:0000313" key="2">
    <source>
        <dbReference type="Proteomes" id="UP000789901"/>
    </source>
</evidence>
<protein>
    <submittedName>
        <fullName evidence="1">27671_t:CDS:1</fullName>
    </submittedName>
</protein>
<proteinExistence type="predicted"/>
<sequence>MITKENSNSLTQGLAKYQLAKNDFSIVCWKYFYPFQQPYTEFLLEFETTEIPLSVPHCLFTVLVSHDPKEYSNSTYFDTGYYQYNSHTNSKNGIISNFTMLEITNIDFMTTSANTIQNMQGSTSLSNTNHCADIDIMAEDTEFTASQSLKRSHRVTTRSSKQYTGSSFASSTTIESATSLSN</sequence>
<accession>A0ABN7W4M3</accession>
<gene>
    <name evidence="1" type="ORF">GMARGA_LOCUS26544</name>
</gene>
<keyword evidence="2" id="KW-1185">Reference proteome</keyword>
<comment type="caution">
    <text evidence="1">The sequence shown here is derived from an EMBL/GenBank/DDBJ whole genome shotgun (WGS) entry which is preliminary data.</text>
</comment>
<evidence type="ECO:0000313" key="1">
    <source>
        <dbReference type="EMBL" id="CAG8816451.1"/>
    </source>
</evidence>
<name>A0ABN7W4M3_GIGMA</name>
<dbReference type="EMBL" id="CAJVQB010031096">
    <property type="protein sequence ID" value="CAG8816451.1"/>
    <property type="molecule type" value="Genomic_DNA"/>
</dbReference>